<evidence type="ECO:0000256" key="5">
    <source>
        <dbReference type="ARBA" id="ARBA00023049"/>
    </source>
</evidence>
<evidence type="ECO:0000259" key="6">
    <source>
        <dbReference type="Pfam" id="PF14464"/>
    </source>
</evidence>
<evidence type="ECO:0000256" key="4">
    <source>
        <dbReference type="ARBA" id="ARBA00022833"/>
    </source>
</evidence>
<dbReference type="GO" id="GO:0046872">
    <property type="term" value="F:metal ion binding"/>
    <property type="evidence" value="ECO:0007669"/>
    <property type="project" value="UniProtKB-KW"/>
</dbReference>
<evidence type="ECO:0000313" key="8">
    <source>
        <dbReference type="Proteomes" id="UP000317778"/>
    </source>
</evidence>
<keyword evidence="2" id="KW-0479">Metal-binding</keyword>
<dbReference type="SUPFAM" id="SSF102712">
    <property type="entry name" value="JAB1/MPN domain"/>
    <property type="match status" value="1"/>
</dbReference>
<evidence type="ECO:0000313" key="7">
    <source>
        <dbReference type="EMBL" id="TKJ41376.1"/>
    </source>
</evidence>
<keyword evidence="3" id="KW-0378">Hydrolase</keyword>
<keyword evidence="1" id="KW-0645">Protease</keyword>
<feature type="domain" description="JAB" evidence="6">
    <location>
        <begin position="2"/>
        <end position="111"/>
    </location>
</feature>
<protein>
    <recommendedName>
        <fullName evidence="6">JAB domain-containing protein</fullName>
    </recommendedName>
</protein>
<dbReference type="Pfam" id="PF14464">
    <property type="entry name" value="Prok-JAB"/>
    <property type="match status" value="1"/>
</dbReference>
<dbReference type="Proteomes" id="UP000317778">
    <property type="component" value="Unassembled WGS sequence"/>
</dbReference>
<dbReference type="GO" id="GO:0006508">
    <property type="term" value="P:proteolysis"/>
    <property type="evidence" value="ECO:0007669"/>
    <property type="project" value="UniProtKB-KW"/>
</dbReference>
<evidence type="ECO:0000256" key="2">
    <source>
        <dbReference type="ARBA" id="ARBA00022723"/>
    </source>
</evidence>
<dbReference type="AlphaFoldDB" id="A0A532V2E0"/>
<reference evidence="7 8" key="1">
    <citation type="submission" date="2017-06" db="EMBL/GenBank/DDBJ databases">
        <title>Novel microbial phyla capable of carbon fixation and sulfur reduction in deep-sea sediments.</title>
        <authorList>
            <person name="Huang J."/>
            <person name="Baker B."/>
            <person name="Wang Y."/>
        </authorList>
    </citation>
    <scope>NUCLEOTIDE SEQUENCE [LARGE SCALE GENOMIC DNA]</scope>
    <source>
        <strain evidence="7">B3_TA06</strain>
    </source>
</reference>
<dbReference type="InterPro" id="IPR028090">
    <property type="entry name" value="JAB_dom_prok"/>
</dbReference>
<keyword evidence="5" id="KW-0482">Metalloprotease</keyword>
<comment type="caution">
    <text evidence="7">The sequence shown here is derived from an EMBL/GenBank/DDBJ whole genome shotgun (WGS) entry which is preliminary data.</text>
</comment>
<gene>
    <name evidence="7" type="ORF">CEE36_08660</name>
</gene>
<dbReference type="Gene3D" id="3.40.140.10">
    <property type="entry name" value="Cytidine Deaminase, domain 2"/>
    <property type="match status" value="1"/>
</dbReference>
<name>A0A532V2E0_UNCT6</name>
<dbReference type="EMBL" id="NJBO01000014">
    <property type="protein sequence ID" value="TKJ41376.1"/>
    <property type="molecule type" value="Genomic_DNA"/>
</dbReference>
<evidence type="ECO:0000256" key="1">
    <source>
        <dbReference type="ARBA" id="ARBA00022670"/>
    </source>
</evidence>
<keyword evidence="4" id="KW-0862">Zinc</keyword>
<dbReference type="GO" id="GO:0008237">
    <property type="term" value="F:metallopeptidase activity"/>
    <property type="evidence" value="ECO:0007669"/>
    <property type="project" value="UniProtKB-KW"/>
</dbReference>
<accession>A0A532V2E0</accession>
<evidence type="ECO:0000256" key="3">
    <source>
        <dbReference type="ARBA" id="ARBA00022801"/>
    </source>
</evidence>
<organism evidence="7 8">
    <name type="scientific">candidate division TA06 bacterium B3_TA06</name>
    <dbReference type="NCBI Taxonomy" id="2012487"/>
    <lineage>
        <taxon>Bacteria</taxon>
        <taxon>Bacteria division TA06</taxon>
    </lineage>
</organism>
<sequence length="159" mass="17611">MVSAAAEIYPEETVGYLVGYSTKSKFIIEYAAVFQAIESDQEFAWIDENRTARINRIINRFAEGMEIVGTFHSHAGKGSQKAVSLPSPADVNHILPDEVELIVALNPKRKEVAWNEGRYTIYGTVDKFHVEIGGFVRTSAGRGWKRVHINCSGVTGVIP</sequence>
<proteinExistence type="predicted"/>